<dbReference type="EMBL" id="BAAANF010000003">
    <property type="protein sequence ID" value="GAA1671537.1"/>
    <property type="molecule type" value="Genomic_DNA"/>
</dbReference>
<evidence type="ECO:0000313" key="2">
    <source>
        <dbReference type="EMBL" id="GAA1671537.1"/>
    </source>
</evidence>
<dbReference type="Gene3D" id="1.10.530.10">
    <property type="match status" value="1"/>
</dbReference>
<comment type="caution">
    <text evidence="2">The sequence shown here is derived from an EMBL/GenBank/DDBJ whole genome shotgun (WGS) entry which is preliminary data.</text>
</comment>
<dbReference type="SUPFAM" id="SSF53955">
    <property type="entry name" value="Lysozyme-like"/>
    <property type="match status" value="1"/>
</dbReference>
<proteinExistence type="predicted"/>
<dbReference type="Proteomes" id="UP001500280">
    <property type="component" value="Unassembled WGS sequence"/>
</dbReference>
<evidence type="ECO:0000259" key="1">
    <source>
        <dbReference type="Pfam" id="PF00182"/>
    </source>
</evidence>
<name>A0ABN2GHT8_9ACTN</name>
<dbReference type="InterPro" id="IPR023346">
    <property type="entry name" value="Lysozyme-like_dom_sf"/>
</dbReference>
<sequence>MAAPAAAPRPSYRPGVAMLKRVLASVIAITAGSFAITVPAYAAPFQTTATNLNIRSDAYLSAAVVKVLAGPTSVEVDCQKSGDSVTVGSRTTTWWAHLPAHGGYATVAYIDTPGTKLPGVPDCPQDPPQTGDVTLADVQAMFGSRIANPSLVQTGLPSLNQAMRDANINTVYRKAAFLTTLVHESRLEYNIREIGDTRLYGGRGYIQLTGDFNYRPAGQWLGIDLINNPELARDIRYSAQIARWYWTVARNINPYADQLKMGRVNAAIGYPAGAEDQRRCDTFRTAIAYLSGQPAPAVNCSRTAKMSGDTTRLTRAQFDALAKVPGAPGTVG</sequence>
<dbReference type="InterPro" id="IPR000726">
    <property type="entry name" value="Glyco_hydro_19_cat"/>
</dbReference>
<accession>A0ABN2GHT8</accession>
<protein>
    <recommendedName>
        <fullName evidence="1">Glycoside hydrolase family 19 catalytic domain-containing protein</fullName>
    </recommendedName>
</protein>
<feature type="domain" description="Glycoside hydrolase family 19 catalytic" evidence="1">
    <location>
        <begin position="197"/>
        <end position="266"/>
    </location>
</feature>
<gene>
    <name evidence="2" type="ORF">GCM10009745_12800</name>
</gene>
<dbReference type="Pfam" id="PF00182">
    <property type="entry name" value="Glyco_hydro_19"/>
    <property type="match status" value="1"/>
</dbReference>
<reference evidence="2 3" key="1">
    <citation type="journal article" date="2019" name="Int. J. Syst. Evol. Microbiol.">
        <title>The Global Catalogue of Microorganisms (GCM) 10K type strain sequencing project: providing services to taxonomists for standard genome sequencing and annotation.</title>
        <authorList>
            <consortium name="The Broad Institute Genomics Platform"/>
            <consortium name="The Broad Institute Genome Sequencing Center for Infectious Disease"/>
            <person name="Wu L."/>
            <person name="Ma J."/>
        </authorList>
    </citation>
    <scope>NUCLEOTIDE SEQUENCE [LARGE SCALE GENOMIC DNA]</scope>
    <source>
        <strain evidence="2 3">JCM 14307</strain>
    </source>
</reference>
<keyword evidence="3" id="KW-1185">Reference proteome</keyword>
<organism evidence="2 3">
    <name type="scientific">Kribbella yunnanensis</name>
    <dbReference type="NCBI Taxonomy" id="190194"/>
    <lineage>
        <taxon>Bacteria</taxon>
        <taxon>Bacillati</taxon>
        <taxon>Actinomycetota</taxon>
        <taxon>Actinomycetes</taxon>
        <taxon>Propionibacteriales</taxon>
        <taxon>Kribbellaceae</taxon>
        <taxon>Kribbella</taxon>
    </lineage>
</organism>
<evidence type="ECO:0000313" key="3">
    <source>
        <dbReference type="Proteomes" id="UP001500280"/>
    </source>
</evidence>